<geneLocation type="mitochondrion" evidence="2"/>
<dbReference type="EMBL" id="MH620791">
    <property type="protein sequence ID" value="AYE67572.1"/>
    <property type="molecule type" value="Genomic_DNA"/>
</dbReference>
<reference evidence="2" key="1">
    <citation type="journal article" date="2018" name="Front. Microbiol.">
        <title>Comparison of the Mitochondrial Genome Sequences of Six Annulohypoxylon stygium Isolates Suggests Short Fragment Insertions as a Potential Factor Leading to Larger Genomic Size.</title>
        <authorList>
            <person name="Deng Y."/>
            <person name="Hsiang T."/>
            <person name="Li S."/>
            <person name="Lin L."/>
            <person name="Wang Q."/>
            <person name="Chen Q."/>
            <person name="Xie B."/>
            <person name="Ming R."/>
        </authorList>
    </citation>
    <scope>NUCLEOTIDE SEQUENCE</scope>
    <source>
        <strain evidence="1">B</strain>
        <strain evidence="2">E</strain>
    </source>
</reference>
<proteinExistence type="predicted"/>
<evidence type="ECO:0000313" key="1">
    <source>
        <dbReference type="EMBL" id="AYE67572.1"/>
    </source>
</evidence>
<sequence length="114" mass="13047">MKKLYLKSIISSLVQNVAVYNKGFISLLFRGCVYYSTKGFTNIRSQFFKLSWEIREHSDPPLRRKDPEFVILNKSAGQTGPDDLSSPASRGYIRLRRRRPQAAGGRTINLHNNS</sequence>
<accession>A0A386RWD5</accession>
<keyword evidence="2" id="KW-0496">Mitochondrion</keyword>
<dbReference type="AlphaFoldDB" id="A0A386RWD5"/>
<protein>
    <submittedName>
        <fullName evidence="2">Uncharacterized protein</fullName>
    </submittedName>
</protein>
<evidence type="ECO:0000313" key="2">
    <source>
        <dbReference type="EMBL" id="AYE67649.1"/>
    </source>
</evidence>
<gene>
    <name evidence="2" type="primary">orf114</name>
</gene>
<name>A0A386RWD5_9PEZI</name>
<dbReference type="EMBL" id="MH620794">
    <property type="protein sequence ID" value="AYE67649.1"/>
    <property type="molecule type" value="Genomic_DNA"/>
</dbReference>
<organism evidence="2">
    <name type="scientific">Annulohypoxylon stygium</name>
    <dbReference type="NCBI Taxonomy" id="326628"/>
    <lineage>
        <taxon>Eukaryota</taxon>
        <taxon>Fungi</taxon>
        <taxon>Dikarya</taxon>
        <taxon>Ascomycota</taxon>
        <taxon>Pezizomycotina</taxon>
        <taxon>Sordariomycetes</taxon>
        <taxon>Xylariomycetidae</taxon>
        <taxon>Xylariales</taxon>
        <taxon>Hypoxylaceae</taxon>
        <taxon>Annulohypoxylon</taxon>
    </lineage>
</organism>